<dbReference type="InterPro" id="IPR011054">
    <property type="entry name" value="Rudment_hybrid_motif"/>
</dbReference>
<feature type="domain" description="ATP-grasp" evidence="9">
    <location>
        <begin position="108"/>
        <end position="295"/>
    </location>
</feature>
<dbReference type="InterPro" id="IPR005875">
    <property type="entry name" value="PurK"/>
</dbReference>
<dbReference type="SUPFAM" id="SSF51246">
    <property type="entry name" value="Rudiment single hybrid motif"/>
    <property type="match status" value="1"/>
</dbReference>
<dbReference type="Gene3D" id="3.30.470.20">
    <property type="entry name" value="ATP-grasp fold, B domain"/>
    <property type="match status" value="1"/>
</dbReference>
<dbReference type="GO" id="GO:0034028">
    <property type="term" value="F:5-(carboxyamino)imidazole ribonucleotide synthase activity"/>
    <property type="evidence" value="ECO:0007669"/>
    <property type="project" value="UniProtKB-UniRule"/>
</dbReference>
<evidence type="ECO:0000256" key="6">
    <source>
        <dbReference type="HAMAP-Rule" id="MF_01928"/>
    </source>
</evidence>
<comment type="function">
    <text evidence="7">Catalyzes the ATP-dependent conversion of 5-aminoimidazole ribonucleotide (AIR) and HCO(3)- to N5-carboxyaminoimidazole ribonucleotide (N5-CAIR).</text>
</comment>
<keyword evidence="5" id="KW-0456">Lyase</keyword>
<dbReference type="Gene3D" id="3.30.1490.20">
    <property type="entry name" value="ATP-grasp fold, A domain"/>
    <property type="match status" value="1"/>
</dbReference>
<comment type="function">
    <text evidence="6">Catalyzes the ATP-dependent conversion of 5-aminoimidazole ribonucleotide (AIR) and HCO(3)(-) to N5-carboxyaminoimidazole ribonucleotide (N5-CAIR).</text>
</comment>
<dbReference type="NCBIfam" id="NF004680">
    <property type="entry name" value="PRK06019.1-6"/>
    <property type="match status" value="1"/>
</dbReference>
<keyword evidence="4 6" id="KW-0067">ATP-binding</keyword>
<comment type="pathway">
    <text evidence="6 7">Purine metabolism; IMP biosynthesis via de novo pathway; 5-amino-1-(5-phospho-D-ribosyl)imidazole-4-carboxylate from 5-amino-1-(5-phospho-D-ribosyl)imidazole (N5-CAIR route): step 1/2.</text>
</comment>
<dbReference type="InterPro" id="IPR054350">
    <property type="entry name" value="PurT/PurK_preATP-grasp"/>
</dbReference>
<dbReference type="GO" id="GO:0005524">
    <property type="term" value="F:ATP binding"/>
    <property type="evidence" value="ECO:0007669"/>
    <property type="project" value="UniProtKB-UniRule"/>
</dbReference>
<dbReference type="PANTHER" id="PTHR11609:SF5">
    <property type="entry name" value="PHOSPHORIBOSYLAMINOIMIDAZOLE CARBOXYLASE"/>
    <property type="match status" value="1"/>
</dbReference>
<dbReference type="NCBIfam" id="TIGR01161">
    <property type="entry name" value="purK"/>
    <property type="match status" value="1"/>
</dbReference>
<dbReference type="FunFam" id="3.30.470.20:FF:000037">
    <property type="entry name" value="Phosphoribosylaminoimidazole carboxylase, chloroplastic"/>
    <property type="match status" value="1"/>
</dbReference>
<dbReference type="Pfam" id="PF02222">
    <property type="entry name" value="ATP-grasp"/>
    <property type="match status" value="1"/>
</dbReference>
<dbReference type="GO" id="GO:0006189">
    <property type="term" value="P:'de novo' IMP biosynthetic process"/>
    <property type="evidence" value="ECO:0007669"/>
    <property type="project" value="UniProtKB-UniRule"/>
</dbReference>
<dbReference type="HAMAP" id="MF_01928">
    <property type="entry name" value="PurK"/>
    <property type="match status" value="1"/>
</dbReference>
<keyword evidence="1 6" id="KW-0547">Nucleotide-binding</keyword>
<dbReference type="SUPFAM" id="SSF56059">
    <property type="entry name" value="Glutathione synthetase ATP-binding domain-like"/>
    <property type="match status" value="1"/>
</dbReference>
<dbReference type="GO" id="GO:0046872">
    <property type="term" value="F:metal ion binding"/>
    <property type="evidence" value="ECO:0007669"/>
    <property type="project" value="InterPro"/>
</dbReference>
<sequence length="379" mass="40514">MSSTFPTIGILGGGQLGKMMAAEAVRMSVDARLLSPKEAGPMQPYTGARVGDWTDPDVLRPFTADCDVVTVESEWAPAAAAAEVLPDGTALWPSTQTLSLIKDKGVQKQHLADAGCPVPAFACCETLDEALDAAEKFGYPVVLKQYRGAYDGYGNATAASEDELREAWPGLATEDGAMVETFADFARELAVQVARRPGGNQVVYPVAYTEQRDHRCHAVEVPADIDDAIADKARHIAQKSVDAVEGVGLIAVELFEMPDGRVLVNELAPRPHNTGHYSIEGAATSQFENHVRAVLDWPLGDPSLRTPVAVMVNVLGRREGTPPQTTGLPRALDTEGVTPHIYGKPDVRPGRKMGHVTALGADRADTRKRAEMAASAIEL</sequence>
<dbReference type="InterPro" id="IPR040686">
    <property type="entry name" value="PurK_C"/>
</dbReference>
<accession>A0AAW5P6X0</accession>
<dbReference type="Proteomes" id="UP001155110">
    <property type="component" value="Unassembled WGS sequence"/>
</dbReference>
<evidence type="ECO:0000313" key="11">
    <source>
        <dbReference type="Proteomes" id="UP001155110"/>
    </source>
</evidence>
<dbReference type="InterPro" id="IPR013815">
    <property type="entry name" value="ATP_grasp_subdomain_1"/>
</dbReference>
<evidence type="ECO:0000256" key="1">
    <source>
        <dbReference type="ARBA" id="ARBA00022741"/>
    </source>
</evidence>
<comment type="similarity">
    <text evidence="6 7">Belongs to the PurK/PurT family.</text>
</comment>
<dbReference type="SUPFAM" id="SSF52440">
    <property type="entry name" value="PreATP-grasp domain"/>
    <property type="match status" value="1"/>
</dbReference>
<dbReference type="InterPro" id="IPR003135">
    <property type="entry name" value="ATP-grasp_carboxylate-amine"/>
</dbReference>
<dbReference type="GO" id="GO:0004638">
    <property type="term" value="F:phosphoribosylaminoimidazole carboxylase activity"/>
    <property type="evidence" value="ECO:0007669"/>
    <property type="project" value="InterPro"/>
</dbReference>
<organism evidence="10 11">
    <name type="scientific">Salinibacter ruber</name>
    <dbReference type="NCBI Taxonomy" id="146919"/>
    <lineage>
        <taxon>Bacteria</taxon>
        <taxon>Pseudomonadati</taxon>
        <taxon>Rhodothermota</taxon>
        <taxon>Rhodothermia</taxon>
        <taxon>Rhodothermales</taxon>
        <taxon>Salinibacteraceae</taxon>
        <taxon>Salinibacter</taxon>
    </lineage>
</organism>
<evidence type="ECO:0000256" key="8">
    <source>
        <dbReference type="SAM" id="MobiDB-lite"/>
    </source>
</evidence>
<comment type="caution">
    <text evidence="10">The sequence shown here is derived from an EMBL/GenBank/DDBJ whole genome shotgun (WGS) entry which is preliminary data.</text>
</comment>
<reference evidence="10" key="1">
    <citation type="submission" date="2022-08" db="EMBL/GenBank/DDBJ databases">
        <title>Genomic Encyclopedia of Type Strains, Phase V (KMG-V): Genome sequencing to study the core and pangenomes of soil and plant-associated prokaryotes.</title>
        <authorList>
            <person name="Whitman W."/>
        </authorList>
    </citation>
    <scope>NUCLEOTIDE SEQUENCE</scope>
    <source>
        <strain evidence="10">SP3002</strain>
    </source>
</reference>
<keyword evidence="3" id="KW-0210">Decarboxylase</keyword>
<proteinExistence type="inferred from homology"/>
<feature type="region of interest" description="Disordered" evidence="8">
    <location>
        <begin position="318"/>
        <end position="353"/>
    </location>
</feature>
<comment type="caution">
    <text evidence="6">Lacks conserved residue(s) required for the propagation of feature annotation.</text>
</comment>
<feature type="binding site" evidence="6">
    <location>
        <position position="188"/>
    </location>
    <ligand>
        <name>ATP</name>
        <dbReference type="ChEBI" id="CHEBI:30616"/>
    </ligand>
</feature>
<evidence type="ECO:0000256" key="5">
    <source>
        <dbReference type="ARBA" id="ARBA00023239"/>
    </source>
</evidence>
<dbReference type="InterPro" id="IPR016185">
    <property type="entry name" value="PreATP-grasp_dom_sf"/>
</dbReference>
<dbReference type="InterPro" id="IPR011761">
    <property type="entry name" value="ATP-grasp"/>
</dbReference>
<gene>
    <name evidence="6 7" type="primary">purK</name>
    <name evidence="10" type="ORF">GGP99_001106</name>
</gene>
<comment type="catalytic activity">
    <reaction evidence="6 7">
        <text>5-amino-1-(5-phospho-beta-D-ribosyl)imidazole + hydrogencarbonate + ATP = 5-carboxyamino-1-(5-phospho-D-ribosyl)imidazole + ADP + phosphate + 2 H(+)</text>
        <dbReference type="Rhea" id="RHEA:19317"/>
        <dbReference type="ChEBI" id="CHEBI:15378"/>
        <dbReference type="ChEBI" id="CHEBI:17544"/>
        <dbReference type="ChEBI" id="CHEBI:30616"/>
        <dbReference type="ChEBI" id="CHEBI:43474"/>
        <dbReference type="ChEBI" id="CHEBI:58730"/>
        <dbReference type="ChEBI" id="CHEBI:137981"/>
        <dbReference type="ChEBI" id="CHEBI:456216"/>
        <dbReference type="EC" id="6.3.4.18"/>
    </reaction>
</comment>
<dbReference type="EMBL" id="JANTZM010000004">
    <property type="protein sequence ID" value="MCS4157152.1"/>
    <property type="molecule type" value="Genomic_DNA"/>
</dbReference>
<evidence type="ECO:0000256" key="3">
    <source>
        <dbReference type="ARBA" id="ARBA00022793"/>
    </source>
</evidence>
<dbReference type="Pfam" id="PF22660">
    <property type="entry name" value="RS_preATP-grasp-like"/>
    <property type="match status" value="1"/>
</dbReference>
<dbReference type="PROSITE" id="PS50975">
    <property type="entry name" value="ATP_GRASP"/>
    <property type="match status" value="1"/>
</dbReference>
<dbReference type="RefSeq" id="WP_118841221.1">
    <property type="nucleotide sequence ID" value="NZ_CP030357.1"/>
</dbReference>
<keyword evidence="2 6" id="KW-0658">Purine biosynthesis</keyword>
<keyword evidence="6 7" id="KW-0436">Ligase</keyword>
<feature type="binding site" evidence="6">
    <location>
        <position position="104"/>
    </location>
    <ligand>
        <name>ATP</name>
        <dbReference type="ChEBI" id="CHEBI:30616"/>
    </ligand>
</feature>
<evidence type="ECO:0000313" key="10">
    <source>
        <dbReference type="EMBL" id="MCS4157152.1"/>
    </source>
</evidence>
<evidence type="ECO:0000256" key="4">
    <source>
        <dbReference type="ARBA" id="ARBA00022840"/>
    </source>
</evidence>
<dbReference type="AlphaFoldDB" id="A0AAW5P6X0"/>
<dbReference type="Pfam" id="PF17769">
    <property type="entry name" value="PurK_C"/>
    <property type="match status" value="1"/>
</dbReference>
<evidence type="ECO:0000256" key="2">
    <source>
        <dbReference type="ARBA" id="ARBA00022755"/>
    </source>
</evidence>
<evidence type="ECO:0000259" key="9">
    <source>
        <dbReference type="PROSITE" id="PS50975"/>
    </source>
</evidence>
<evidence type="ECO:0000256" key="7">
    <source>
        <dbReference type="RuleBase" id="RU361200"/>
    </source>
</evidence>
<dbReference type="PANTHER" id="PTHR11609">
    <property type="entry name" value="PURINE BIOSYNTHESIS PROTEIN 6/7, PUR6/7"/>
    <property type="match status" value="1"/>
</dbReference>
<feature type="binding site" evidence="6">
    <location>
        <begin position="265"/>
        <end position="266"/>
    </location>
    <ligand>
        <name>ATP</name>
        <dbReference type="ChEBI" id="CHEBI:30616"/>
    </ligand>
</feature>
<dbReference type="NCBIfam" id="NF004679">
    <property type="entry name" value="PRK06019.1-5"/>
    <property type="match status" value="1"/>
</dbReference>
<feature type="binding site" evidence="6">
    <location>
        <position position="144"/>
    </location>
    <ligand>
        <name>ATP</name>
        <dbReference type="ChEBI" id="CHEBI:30616"/>
    </ligand>
</feature>
<comment type="subunit">
    <text evidence="6 7">Homodimer.</text>
</comment>
<dbReference type="GO" id="GO:0005829">
    <property type="term" value="C:cytosol"/>
    <property type="evidence" value="ECO:0007669"/>
    <property type="project" value="TreeGrafter"/>
</dbReference>
<name>A0AAW5P6X0_9BACT</name>
<dbReference type="EC" id="6.3.4.18" evidence="6 7"/>
<dbReference type="Gene3D" id="3.40.50.20">
    <property type="match status" value="1"/>
</dbReference>
<protein>
    <recommendedName>
        <fullName evidence="6 7">N5-carboxyaminoimidazole ribonucleotide synthase</fullName>
        <shortName evidence="6 7">N5-CAIR synthase</shortName>
        <ecNumber evidence="6 7">6.3.4.18</ecNumber>
    </recommendedName>
    <alternativeName>
        <fullName evidence="6 7">5-(carboxyamino)imidazole ribonucleotide synthetase</fullName>
    </alternativeName>
</protein>